<feature type="region of interest" description="Disordered" evidence="1">
    <location>
        <begin position="508"/>
        <end position="596"/>
    </location>
</feature>
<keyword evidence="3" id="KW-1185">Reference proteome</keyword>
<dbReference type="OMA" id="WPQITIP"/>
<feature type="compositionally biased region" description="Basic residues" evidence="1">
    <location>
        <begin position="586"/>
        <end position="596"/>
    </location>
</feature>
<dbReference type="Gramene" id="RZC82695">
    <property type="protein sequence ID" value="RZC82695"/>
    <property type="gene ID" value="C5167_045482"/>
</dbReference>
<evidence type="ECO:0000313" key="2">
    <source>
        <dbReference type="EMBL" id="RZC82695.1"/>
    </source>
</evidence>
<feature type="compositionally biased region" description="Basic and acidic residues" evidence="1">
    <location>
        <begin position="508"/>
        <end position="519"/>
    </location>
</feature>
<reference evidence="2 3" key="1">
    <citation type="journal article" date="2018" name="Science">
        <title>The opium poppy genome and morphinan production.</title>
        <authorList>
            <person name="Guo L."/>
            <person name="Winzer T."/>
            <person name="Yang X."/>
            <person name="Li Y."/>
            <person name="Ning Z."/>
            <person name="He Z."/>
            <person name="Teodor R."/>
            <person name="Lu Y."/>
            <person name="Bowser T.A."/>
            <person name="Graham I.A."/>
            <person name="Ye K."/>
        </authorList>
    </citation>
    <scope>NUCLEOTIDE SEQUENCE [LARGE SCALE GENOMIC DNA]</scope>
    <source>
        <strain evidence="3">cv. HN1</strain>
        <tissue evidence="2">Leaves</tissue>
    </source>
</reference>
<dbReference type="SUPFAM" id="SSF55961">
    <property type="entry name" value="Bet v1-like"/>
    <property type="match status" value="1"/>
</dbReference>
<feature type="compositionally biased region" description="Polar residues" evidence="1">
    <location>
        <begin position="522"/>
        <end position="538"/>
    </location>
</feature>
<proteinExistence type="predicted"/>
<evidence type="ECO:0000256" key="1">
    <source>
        <dbReference type="SAM" id="MobiDB-lite"/>
    </source>
</evidence>
<dbReference type="PANTHER" id="PTHR34560">
    <property type="entry name" value="POLYKETIDE CYCLASE/DEHYDRASE/LIPID TRANSPORT SUPERFAMILY PROTEIN"/>
    <property type="match status" value="1"/>
</dbReference>
<dbReference type="InterPro" id="IPR023393">
    <property type="entry name" value="START-like_dom_sf"/>
</dbReference>
<accession>A0A4Y7LEV1</accession>
<dbReference type="STRING" id="3469.A0A4Y7LEV1"/>
<gene>
    <name evidence="2" type="ORF">C5167_045482</name>
</gene>
<evidence type="ECO:0000313" key="3">
    <source>
        <dbReference type="Proteomes" id="UP000316621"/>
    </source>
</evidence>
<evidence type="ECO:0008006" key="4">
    <source>
        <dbReference type="Google" id="ProtNLM"/>
    </source>
</evidence>
<name>A0A4Y7LEV1_PAPSO</name>
<dbReference type="PANTHER" id="PTHR34560:SF1">
    <property type="entry name" value="START DOMAIN-CONTAINING PROTEIN"/>
    <property type="match status" value="1"/>
</dbReference>
<protein>
    <recommendedName>
        <fullName evidence="4">START domain-containing protein</fullName>
    </recommendedName>
</protein>
<dbReference type="Gene3D" id="3.30.530.20">
    <property type="match status" value="1"/>
</dbReference>
<feature type="region of interest" description="Disordered" evidence="1">
    <location>
        <begin position="365"/>
        <end position="407"/>
    </location>
</feature>
<sequence>MMSKQKMAKFREKLDQTLACNDLVDEESIKKLVVRQFSLSPSNLSENNNEYIIERRSKEVKNFLDLQRSASGDHHNKPGDWKVKEANDEYRVMYREGLQGSPFHTLLVEGYADAPVDVCICAAWETSLYKKWWPQITVPTFRVTEARLLQKIRIGEHLSLTRNVDFATRCPEERMKVTWPLSAREVIVHYLEIEYFEGDLVIGLLNSVPDTDKVTNETHGFTNKGIPEAKDIIRMDIIGGTVMKKLSTNKTYFRTMAKMDLKLDFVPARLINFIARQILGGTCRLYQKTVASVAKGDEDFEEALKNPLYVRIREGLYSGEKLKNISENKNGESIPALSELHEIEEEEKAEPDSIEIEEDALEPVQSGLKEVEEQQNEPYSKGKKEDATVPDESGLEGNGKVDTELDQSDLKGNEGVMHHRTTSQDVEQYNGNGGSEKKIRISLQVQEALGMLDNLMGMVQKGEFGEQSSYDVECVNPEHVNSELVNTKVGLTSSISYKQEMDDISKGMEEANSDNDAHNSRSKPTYTSRELENNSTAPASPLGKNVPLAYNENEALKPSQDNEEVGVKVNTTHEGSPNHGREKSGQKKRWRFLNPP</sequence>
<dbReference type="Proteomes" id="UP000316621">
    <property type="component" value="Chromosome 11"/>
</dbReference>
<organism evidence="2 3">
    <name type="scientific">Papaver somniferum</name>
    <name type="common">Opium poppy</name>
    <dbReference type="NCBI Taxonomy" id="3469"/>
    <lineage>
        <taxon>Eukaryota</taxon>
        <taxon>Viridiplantae</taxon>
        <taxon>Streptophyta</taxon>
        <taxon>Embryophyta</taxon>
        <taxon>Tracheophyta</taxon>
        <taxon>Spermatophyta</taxon>
        <taxon>Magnoliopsida</taxon>
        <taxon>Ranunculales</taxon>
        <taxon>Papaveraceae</taxon>
        <taxon>Papaveroideae</taxon>
        <taxon>Papaver</taxon>
    </lineage>
</organism>
<dbReference type="AlphaFoldDB" id="A0A4Y7LEV1"/>
<dbReference type="EMBL" id="CM010725">
    <property type="protein sequence ID" value="RZC82695.1"/>
    <property type="molecule type" value="Genomic_DNA"/>
</dbReference>